<evidence type="ECO:0000313" key="3">
    <source>
        <dbReference type="Proteomes" id="UP001497482"/>
    </source>
</evidence>
<protein>
    <submittedName>
        <fullName evidence="2">Uncharacterized protein</fullName>
    </submittedName>
</protein>
<gene>
    <name evidence="2" type="ORF">KC01_LOCUS14487</name>
</gene>
<feature type="region of interest" description="Disordered" evidence="1">
    <location>
        <begin position="83"/>
        <end position="106"/>
    </location>
</feature>
<evidence type="ECO:0000256" key="1">
    <source>
        <dbReference type="SAM" id="MobiDB-lite"/>
    </source>
</evidence>
<sequence>MCWMGVVSDDVVTAGQAAGGEHTGDLWERSSNDLLSSFHHPLDRLLLGICAAGELHEQTTRKHTPNGTVIKVYHEPLMEMDQERYSDTVKPRKLKGSLSTTVYRQR</sequence>
<accession>A0AAV2K4Y2</accession>
<organism evidence="2 3">
    <name type="scientific">Knipowitschia caucasica</name>
    <name type="common">Caucasian dwarf goby</name>
    <name type="synonym">Pomatoschistus caucasicus</name>
    <dbReference type="NCBI Taxonomy" id="637954"/>
    <lineage>
        <taxon>Eukaryota</taxon>
        <taxon>Metazoa</taxon>
        <taxon>Chordata</taxon>
        <taxon>Craniata</taxon>
        <taxon>Vertebrata</taxon>
        <taxon>Euteleostomi</taxon>
        <taxon>Actinopterygii</taxon>
        <taxon>Neopterygii</taxon>
        <taxon>Teleostei</taxon>
        <taxon>Neoteleostei</taxon>
        <taxon>Acanthomorphata</taxon>
        <taxon>Gobiaria</taxon>
        <taxon>Gobiiformes</taxon>
        <taxon>Gobioidei</taxon>
        <taxon>Gobiidae</taxon>
        <taxon>Gobiinae</taxon>
        <taxon>Knipowitschia</taxon>
    </lineage>
</organism>
<feature type="compositionally biased region" description="Polar residues" evidence="1">
    <location>
        <begin position="97"/>
        <end position="106"/>
    </location>
</feature>
<dbReference type="AlphaFoldDB" id="A0AAV2K4Y2"/>
<dbReference type="EMBL" id="OZ035838">
    <property type="protein sequence ID" value="CAL1584106.1"/>
    <property type="molecule type" value="Genomic_DNA"/>
</dbReference>
<evidence type="ECO:0000313" key="2">
    <source>
        <dbReference type="EMBL" id="CAL1584106.1"/>
    </source>
</evidence>
<name>A0AAV2K4Y2_KNICA</name>
<keyword evidence="3" id="KW-1185">Reference proteome</keyword>
<dbReference type="Proteomes" id="UP001497482">
    <property type="component" value="Chromosome 16"/>
</dbReference>
<reference evidence="2 3" key="1">
    <citation type="submission" date="2024-04" db="EMBL/GenBank/DDBJ databases">
        <authorList>
            <person name="Waldvogel A.-M."/>
            <person name="Schoenle A."/>
        </authorList>
    </citation>
    <scope>NUCLEOTIDE SEQUENCE [LARGE SCALE GENOMIC DNA]</scope>
</reference>
<proteinExistence type="predicted"/>